<reference evidence="4 5" key="1">
    <citation type="submission" date="2024-02" db="EMBL/GenBank/DDBJ databases">
        <title>Chromosome-scale genome assembly of the rough periwinkle Littorina saxatilis.</title>
        <authorList>
            <person name="De Jode A."/>
            <person name="Faria R."/>
            <person name="Formenti G."/>
            <person name="Sims Y."/>
            <person name="Smith T.P."/>
            <person name="Tracey A."/>
            <person name="Wood J.M.D."/>
            <person name="Zagrodzka Z.B."/>
            <person name="Johannesson K."/>
            <person name="Butlin R.K."/>
            <person name="Leder E.H."/>
        </authorList>
    </citation>
    <scope>NUCLEOTIDE SEQUENCE [LARGE SCALE GENOMIC DNA]</scope>
    <source>
        <strain evidence="4">Snail1</strain>
        <tissue evidence="4">Muscle</tissue>
    </source>
</reference>
<evidence type="ECO:0008006" key="6">
    <source>
        <dbReference type="Google" id="ProtNLM"/>
    </source>
</evidence>
<feature type="signal peptide" evidence="3">
    <location>
        <begin position="1"/>
        <end position="21"/>
    </location>
</feature>
<keyword evidence="2" id="KW-0325">Glycoprotein</keyword>
<proteinExistence type="predicted"/>
<gene>
    <name evidence="4" type="ORF">V1264_003714</name>
</gene>
<dbReference type="InterPro" id="IPR031424">
    <property type="entry name" value="QVR-like"/>
</dbReference>
<evidence type="ECO:0000256" key="3">
    <source>
        <dbReference type="SAM" id="SignalP"/>
    </source>
</evidence>
<dbReference type="GO" id="GO:0030431">
    <property type="term" value="P:sleep"/>
    <property type="evidence" value="ECO:0007669"/>
    <property type="project" value="InterPro"/>
</dbReference>
<sequence>MEKLLMLMCLLFATLLGFVECLDCHECAAISADDCLDPYSGPAMADDYMSTCDDGSHCVKYKTVIKLRDSGYIMGWERDSIVVTRACQPANDLPTGCVHWQGAGGFTIKCRCDSDGCNSARLLRPSFWTAVMSLVALVFMLR</sequence>
<dbReference type="AlphaFoldDB" id="A0AAN9B6H8"/>
<evidence type="ECO:0000256" key="1">
    <source>
        <dbReference type="ARBA" id="ARBA00022729"/>
    </source>
</evidence>
<dbReference type="Proteomes" id="UP001374579">
    <property type="component" value="Unassembled WGS sequence"/>
</dbReference>
<evidence type="ECO:0000256" key="2">
    <source>
        <dbReference type="ARBA" id="ARBA00023180"/>
    </source>
</evidence>
<dbReference type="InterPro" id="IPR050975">
    <property type="entry name" value="Sleep_regulator"/>
</dbReference>
<accession>A0AAN9B6H8</accession>
<keyword evidence="1 3" id="KW-0732">Signal</keyword>
<feature type="chain" id="PRO_5043006364" description="Protein quiver" evidence="3">
    <location>
        <begin position="22"/>
        <end position="142"/>
    </location>
</feature>
<dbReference type="PANTHER" id="PTHR33562">
    <property type="entry name" value="ATILLA, ISOFORM B-RELATED-RELATED"/>
    <property type="match status" value="1"/>
</dbReference>
<dbReference type="GO" id="GO:0032222">
    <property type="term" value="P:regulation of synaptic transmission, cholinergic"/>
    <property type="evidence" value="ECO:0007669"/>
    <property type="project" value="InterPro"/>
</dbReference>
<dbReference type="EMBL" id="JBAMIC010000012">
    <property type="protein sequence ID" value="KAK7099599.1"/>
    <property type="molecule type" value="Genomic_DNA"/>
</dbReference>
<comment type="caution">
    <text evidence="4">The sequence shown here is derived from an EMBL/GenBank/DDBJ whole genome shotgun (WGS) entry which is preliminary data.</text>
</comment>
<evidence type="ECO:0000313" key="5">
    <source>
        <dbReference type="Proteomes" id="UP001374579"/>
    </source>
</evidence>
<dbReference type="Pfam" id="PF17064">
    <property type="entry name" value="QVR"/>
    <property type="match status" value="1"/>
</dbReference>
<evidence type="ECO:0000313" key="4">
    <source>
        <dbReference type="EMBL" id="KAK7099599.1"/>
    </source>
</evidence>
<organism evidence="4 5">
    <name type="scientific">Littorina saxatilis</name>
    <dbReference type="NCBI Taxonomy" id="31220"/>
    <lineage>
        <taxon>Eukaryota</taxon>
        <taxon>Metazoa</taxon>
        <taxon>Spiralia</taxon>
        <taxon>Lophotrochozoa</taxon>
        <taxon>Mollusca</taxon>
        <taxon>Gastropoda</taxon>
        <taxon>Caenogastropoda</taxon>
        <taxon>Littorinimorpha</taxon>
        <taxon>Littorinoidea</taxon>
        <taxon>Littorinidae</taxon>
        <taxon>Littorina</taxon>
    </lineage>
</organism>
<protein>
    <recommendedName>
        <fullName evidence="6">Protein quiver</fullName>
    </recommendedName>
</protein>
<keyword evidence="5" id="KW-1185">Reference proteome</keyword>
<name>A0AAN9B6H8_9CAEN</name>